<sequence length="94" mass="10861">LSPPLDHLFPPPRFLPPPPAILYNFAPRLTHVWAAAGSCIGVDTSRRNEASWAWRILCWLPWQKLCVLPKRKIRRPARCRPQTLGWKTPADKTR</sequence>
<protein>
    <submittedName>
        <fullName evidence="1">Uncharacterized protein</fullName>
    </submittedName>
</protein>
<accession>A0A8H7ZTC6</accession>
<evidence type="ECO:0000313" key="1">
    <source>
        <dbReference type="EMBL" id="KAG5458950.1"/>
    </source>
</evidence>
<dbReference type="Proteomes" id="UP000673691">
    <property type="component" value="Unassembled WGS sequence"/>
</dbReference>
<name>A0A8H7ZTC6_9FUNG</name>
<organism evidence="1 2">
    <name type="scientific">Olpidium bornovanus</name>
    <dbReference type="NCBI Taxonomy" id="278681"/>
    <lineage>
        <taxon>Eukaryota</taxon>
        <taxon>Fungi</taxon>
        <taxon>Fungi incertae sedis</taxon>
        <taxon>Olpidiomycota</taxon>
        <taxon>Olpidiomycotina</taxon>
        <taxon>Olpidiomycetes</taxon>
        <taxon>Olpidiales</taxon>
        <taxon>Olpidiaceae</taxon>
        <taxon>Olpidium</taxon>
    </lineage>
</organism>
<proteinExistence type="predicted"/>
<reference evidence="1 2" key="1">
    <citation type="journal article" name="Sci. Rep.">
        <title>Genome-scale phylogenetic analyses confirm Olpidium as the closest living zoosporic fungus to the non-flagellated, terrestrial fungi.</title>
        <authorList>
            <person name="Chang Y."/>
            <person name="Rochon D."/>
            <person name="Sekimoto S."/>
            <person name="Wang Y."/>
            <person name="Chovatia M."/>
            <person name="Sandor L."/>
            <person name="Salamov A."/>
            <person name="Grigoriev I.V."/>
            <person name="Stajich J.E."/>
            <person name="Spatafora J.W."/>
        </authorList>
    </citation>
    <scope>NUCLEOTIDE SEQUENCE [LARGE SCALE GENOMIC DNA]</scope>
    <source>
        <strain evidence="1">S191</strain>
    </source>
</reference>
<comment type="caution">
    <text evidence="1">The sequence shown here is derived from an EMBL/GenBank/DDBJ whole genome shotgun (WGS) entry which is preliminary data.</text>
</comment>
<dbReference type="AlphaFoldDB" id="A0A8H7ZTC6"/>
<dbReference type="EMBL" id="JAEFCI010007636">
    <property type="protein sequence ID" value="KAG5458950.1"/>
    <property type="molecule type" value="Genomic_DNA"/>
</dbReference>
<evidence type="ECO:0000313" key="2">
    <source>
        <dbReference type="Proteomes" id="UP000673691"/>
    </source>
</evidence>
<feature type="non-terminal residue" evidence="1">
    <location>
        <position position="1"/>
    </location>
</feature>
<keyword evidence="2" id="KW-1185">Reference proteome</keyword>
<gene>
    <name evidence="1" type="ORF">BJ554DRAFT_735</name>
</gene>